<dbReference type="KEGG" id="dlu:A6035_05790"/>
<evidence type="ECO:0000256" key="7">
    <source>
        <dbReference type="ARBA" id="ARBA00023125"/>
    </source>
</evidence>
<evidence type="ECO:0000259" key="14">
    <source>
        <dbReference type="PROSITE" id="PS51194"/>
    </source>
</evidence>
<dbReference type="InterPro" id="IPR027417">
    <property type="entry name" value="P-loop_NTPase"/>
</dbReference>
<dbReference type="GO" id="GO:0005524">
    <property type="term" value="F:ATP binding"/>
    <property type="evidence" value="ECO:0007669"/>
    <property type="project" value="UniProtKB-KW"/>
</dbReference>
<dbReference type="EMBL" id="CP015449">
    <property type="protein sequence ID" value="AWH91746.1"/>
    <property type="molecule type" value="Genomic_DNA"/>
</dbReference>
<evidence type="ECO:0000259" key="13">
    <source>
        <dbReference type="PROSITE" id="PS51192"/>
    </source>
</evidence>
<keyword evidence="7" id="KW-0238">DNA-binding</keyword>
<dbReference type="InterPro" id="IPR011545">
    <property type="entry name" value="DEAD/DEAH_box_helicase_dom"/>
</dbReference>
<name>A0A2S1R635_9ACTN</name>
<dbReference type="GO" id="GO:0030894">
    <property type="term" value="C:replisome"/>
    <property type="evidence" value="ECO:0007669"/>
    <property type="project" value="TreeGrafter"/>
</dbReference>
<dbReference type="SUPFAM" id="SSF52540">
    <property type="entry name" value="P-loop containing nucleoside triphosphate hydrolases"/>
    <property type="match status" value="1"/>
</dbReference>
<evidence type="ECO:0000256" key="6">
    <source>
        <dbReference type="ARBA" id="ARBA00022840"/>
    </source>
</evidence>
<evidence type="ECO:0000256" key="10">
    <source>
        <dbReference type="ARBA" id="ARBA00034808"/>
    </source>
</evidence>
<dbReference type="NCBIfam" id="TIGR00614">
    <property type="entry name" value="recQ_fam"/>
    <property type="match status" value="1"/>
</dbReference>
<dbReference type="AlphaFoldDB" id="A0A2S1R635"/>
<dbReference type="SMART" id="SM00490">
    <property type="entry name" value="HELICc"/>
    <property type="match status" value="1"/>
</dbReference>
<dbReference type="GO" id="GO:0005737">
    <property type="term" value="C:cytoplasm"/>
    <property type="evidence" value="ECO:0007669"/>
    <property type="project" value="TreeGrafter"/>
</dbReference>
<evidence type="ECO:0000256" key="8">
    <source>
        <dbReference type="ARBA" id="ARBA00023235"/>
    </source>
</evidence>
<dbReference type="GO" id="GO:0043138">
    <property type="term" value="F:3'-5' DNA helicase activity"/>
    <property type="evidence" value="ECO:0007669"/>
    <property type="project" value="UniProtKB-EC"/>
</dbReference>
<dbReference type="Pfam" id="PF00271">
    <property type="entry name" value="Helicase_C"/>
    <property type="match status" value="1"/>
</dbReference>
<evidence type="ECO:0000256" key="1">
    <source>
        <dbReference type="ARBA" id="ARBA00005446"/>
    </source>
</evidence>
<dbReference type="EC" id="5.6.2.4" evidence="10"/>
<dbReference type="Pfam" id="PF00270">
    <property type="entry name" value="DEAD"/>
    <property type="match status" value="1"/>
</dbReference>
<comment type="similarity">
    <text evidence="1">Belongs to the helicase family. RecQ subfamily.</text>
</comment>
<dbReference type="InterPro" id="IPR002464">
    <property type="entry name" value="DNA/RNA_helicase_DEAH_CS"/>
</dbReference>
<dbReference type="InterPro" id="IPR001650">
    <property type="entry name" value="Helicase_C-like"/>
</dbReference>
<keyword evidence="4" id="KW-0378">Hydrolase</keyword>
<dbReference type="CDD" id="cd17920">
    <property type="entry name" value="DEXHc_RecQ"/>
    <property type="match status" value="1"/>
</dbReference>
<organism evidence="15 16">
    <name type="scientific">Dietzia lutea</name>
    <dbReference type="NCBI Taxonomy" id="546160"/>
    <lineage>
        <taxon>Bacteria</taxon>
        <taxon>Bacillati</taxon>
        <taxon>Actinomycetota</taxon>
        <taxon>Actinomycetes</taxon>
        <taxon>Mycobacteriales</taxon>
        <taxon>Dietziaceae</taxon>
        <taxon>Dietzia</taxon>
    </lineage>
</organism>
<evidence type="ECO:0000256" key="11">
    <source>
        <dbReference type="ARBA" id="ARBA00044535"/>
    </source>
</evidence>
<reference evidence="15 16" key="1">
    <citation type="submission" date="2016-04" db="EMBL/GenBank/DDBJ databases">
        <title>Complete genome sequence of Dietzia lutea YIM 80766T, a strain isolated from desert soil in Egypt.</title>
        <authorList>
            <person name="Zhao J."/>
            <person name="Hu B."/>
            <person name="Geng S."/>
            <person name="Nie Y."/>
            <person name="Tang Y."/>
        </authorList>
    </citation>
    <scope>NUCLEOTIDE SEQUENCE [LARGE SCALE GENOMIC DNA]</scope>
    <source>
        <strain evidence="15 16">YIM 80766</strain>
    </source>
</reference>
<dbReference type="Gene3D" id="3.40.50.300">
    <property type="entry name" value="P-loop containing nucleotide triphosphate hydrolases"/>
    <property type="match status" value="2"/>
</dbReference>
<dbReference type="PANTHER" id="PTHR13710:SF105">
    <property type="entry name" value="ATP-DEPENDENT DNA HELICASE Q1"/>
    <property type="match status" value="1"/>
</dbReference>
<dbReference type="InterPro" id="IPR036388">
    <property type="entry name" value="WH-like_DNA-bd_sf"/>
</dbReference>
<dbReference type="Pfam" id="PF16124">
    <property type="entry name" value="RecQ_Zn_bind"/>
    <property type="match status" value="1"/>
</dbReference>
<dbReference type="InterPro" id="IPR021938">
    <property type="entry name" value="DUF3553"/>
</dbReference>
<dbReference type="RefSeq" id="WP_108847008.1">
    <property type="nucleotide sequence ID" value="NZ_CP015449.1"/>
</dbReference>
<keyword evidence="3" id="KW-0547">Nucleotide-binding</keyword>
<evidence type="ECO:0000256" key="12">
    <source>
        <dbReference type="ARBA" id="ARBA00044550"/>
    </source>
</evidence>
<dbReference type="InterPro" id="IPR014001">
    <property type="entry name" value="Helicase_ATP-bd"/>
</dbReference>
<dbReference type="OrthoDB" id="9760034at2"/>
<protein>
    <recommendedName>
        <fullName evidence="11">ATP-dependent DNA helicase RecQ</fullName>
        <ecNumber evidence="10">5.6.2.4</ecNumber>
    </recommendedName>
    <alternativeName>
        <fullName evidence="12">DNA 3'-5' helicase RecQ</fullName>
    </alternativeName>
</protein>
<evidence type="ECO:0000313" key="15">
    <source>
        <dbReference type="EMBL" id="AWH91746.1"/>
    </source>
</evidence>
<keyword evidence="6" id="KW-0067">ATP-binding</keyword>
<dbReference type="Pfam" id="PF12073">
    <property type="entry name" value="DUF3553"/>
    <property type="match status" value="1"/>
</dbReference>
<dbReference type="GO" id="GO:0006281">
    <property type="term" value="P:DNA repair"/>
    <property type="evidence" value="ECO:0007669"/>
    <property type="project" value="TreeGrafter"/>
</dbReference>
<dbReference type="GO" id="GO:0006310">
    <property type="term" value="P:DNA recombination"/>
    <property type="evidence" value="ECO:0007669"/>
    <property type="project" value="InterPro"/>
</dbReference>
<dbReference type="InterPro" id="IPR004589">
    <property type="entry name" value="DNA_helicase_ATP-dep_RecQ"/>
</dbReference>
<comment type="catalytic activity">
    <reaction evidence="9">
        <text>Couples ATP hydrolysis with the unwinding of duplex DNA by translocating in the 3'-5' direction.</text>
        <dbReference type="EC" id="5.6.2.4"/>
    </reaction>
</comment>
<dbReference type="PANTHER" id="PTHR13710">
    <property type="entry name" value="DNA HELICASE RECQ FAMILY MEMBER"/>
    <property type="match status" value="1"/>
</dbReference>
<accession>A0A2S1R635</accession>
<dbReference type="PROSITE" id="PS00690">
    <property type="entry name" value="DEAH_ATP_HELICASE"/>
    <property type="match status" value="1"/>
</dbReference>
<dbReference type="Proteomes" id="UP000244928">
    <property type="component" value="Chromosome"/>
</dbReference>
<gene>
    <name evidence="15" type="ORF">A6035_05790</name>
</gene>
<feature type="domain" description="Helicase C-terminal" evidence="14">
    <location>
        <begin position="232"/>
        <end position="395"/>
    </location>
</feature>
<keyword evidence="2" id="KW-0479">Metal-binding</keyword>
<keyword evidence="16" id="KW-1185">Reference proteome</keyword>
<dbReference type="GO" id="GO:0003677">
    <property type="term" value="F:DNA binding"/>
    <property type="evidence" value="ECO:0007669"/>
    <property type="project" value="UniProtKB-KW"/>
</dbReference>
<sequence>MTTTQAEATDPLEVANRVFGWDELRPPQAEAIRAAVSGRDVLAVLPTGYGKSAIYQLAGIMSEGPCIVVSPLIALQTDQCEGLNELADDAPTRSLAINSSMGARAQAEAWDDVLAGRVDFVFLTPEQLAKSEVLDRLREAGPSFLVVDEAHCVSAWGHDFRPDYLRLDAARHRMGSPTVIALTATASTPVREEILDRLAMYDALVLAGGFDRPELHLAVRRHVEDDDKKDAVVERAVELAGPGLVYTATRKSTEDYAARIAERAAAADRPLRVRAYHAGQKAAEREETLGAFLDGDLDVVVATNAFGMGIDKEDVRFVLHADIPDSLDTYYQEAGRAGRDREPATIELHYRSEDLGLRSFFSSHSADEEVIRAVVRHLRRADGPERLSRLKKAVDAGGKRVTGAVNLLEAAGVLTSDKRGVELVEDVRPKEAVRRAEEMSETLERIDRSRIEMMRGYAETDGCRRQFLLGYFGDELADPCGNCDTCDAGTAVDITHDAVDFPLQSAVVHREWGSGIVMSVDDDRLTVFFEEQGYRTLSLDLVREQELLTRA</sequence>
<keyword evidence="8" id="KW-0413">Isomerase</keyword>
<keyword evidence="5" id="KW-0347">Helicase</keyword>
<evidence type="ECO:0000256" key="4">
    <source>
        <dbReference type="ARBA" id="ARBA00022801"/>
    </source>
</evidence>
<evidence type="ECO:0000256" key="3">
    <source>
        <dbReference type="ARBA" id="ARBA00022741"/>
    </source>
</evidence>
<dbReference type="GO" id="GO:0043590">
    <property type="term" value="C:bacterial nucleoid"/>
    <property type="evidence" value="ECO:0007669"/>
    <property type="project" value="TreeGrafter"/>
</dbReference>
<evidence type="ECO:0000256" key="5">
    <source>
        <dbReference type="ARBA" id="ARBA00022806"/>
    </source>
</evidence>
<dbReference type="PROSITE" id="PS51192">
    <property type="entry name" value="HELICASE_ATP_BIND_1"/>
    <property type="match status" value="1"/>
</dbReference>
<dbReference type="SMART" id="SM00487">
    <property type="entry name" value="DEXDc"/>
    <property type="match status" value="1"/>
</dbReference>
<dbReference type="Gene3D" id="1.10.10.10">
    <property type="entry name" value="Winged helix-like DNA-binding domain superfamily/Winged helix DNA-binding domain"/>
    <property type="match status" value="1"/>
</dbReference>
<dbReference type="GO" id="GO:0046872">
    <property type="term" value="F:metal ion binding"/>
    <property type="evidence" value="ECO:0007669"/>
    <property type="project" value="UniProtKB-KW"/>
</dbReference>
<evidence type="ECO:0000256" key="9">
    <source>
        <dbReference type="ARBA" id="ARBA00034617"/>
    </source>
</evidence>
<evidence type="ECO:0000256" key="2">
    <source>
        <dbReference type="ARBA" id="ARBA00022723"/>
    </source>
</evidence>
<feature type="domain" description="Helicase ATP-binding" evidence="13">
    <location>
        <begin position="32"/>
        <end position="204"/>
    </location>
</feature>
<dbReference type="GO" id="GO:0009378">
    <property type="term" value="F:four-way junction helicase activity"/>
    <property type="evidence" value="ECO:0007669"/>
    <property type="project" value="TreeGrafter"/>
</dbReference>
<dbReference type="GO" id="GO:0016787">
    <property type="term" value="F:hydrolase activity"/>
    <property type="evidence" value="ECO:0007669"/>
    <property type="project" value="UniProtKB-KW"/>
</dbReference>
<dbReference type="InterPro" id="IPR032284">
    <property type="entry name" value="RecQ_Zn-bd"/>
</dbReference>
<proteinExistence type="inferred from homology"/>
<evidence type="ECO:0000313" key="16">
    <source>
        <dbReference type="Proteomes" id="UP000244928"/>
    </source>
</evidence>
<dbReference type="PROSITE" id="PS51194">
    <property type="entry name" value="HELICASE_CTER"/>
    <property type="match status" value="1"/>
</dbReference>